<organism evidence="6 7">
    <name type="scientific">Leeuwenhoekiella polynyae</name>
    <dbReference type="NCBI Taxonomy" id="1550906"/>
    <lineage>
        <taxon>Bacteria</taxon>
        <taxon>Pseudomonadati</taxon>
        <taxon>Bacteroidota</taxon>
        <taxon>Flavobacteriia</taxon>
        <taxon>Flavobacteriales</taxon>
        <taxon>Flavobacteriaceae</taxon>
        <taxon>Leeuwenhoekiella</taxon>
    </lineage>
</organism>
<dbReference type="PANTHER" id="PTHR23518:SF2">
    <property type="entry name" value="MAJOR FACILITATOR SUPERFAMILY TRANSPORTER"/>
    <property type="match status" value="1"/>
</dbReference>
<dbReference type="RefSeq" id="WP_073100022.1">
    <property type="nucleotide sequence ID" value="NZ_JBHUOO010000023.1"/>
</dbReference>
<evidence type="ECO:0000256" key="4">
    <source>
        <dbReference type="SAM" id="Phobius"/>
    </source>
</evidence>
<dbReference type="Gene3D" id="1.20.1250.20">
    <property type="entry name" value="MFS general substrate transporter like domains"/>
    <property type="match status" value="2"/>
</dbReference>
<dbReference type="CDD" id="cd17370">
    <property type="entry name" value="MFS_MJ1317_like"/>
    <property type="match status" value="1"/>
</dbReference>
<keyword evidence="3 4" id="KW-0472">Membrane</keyword>
<feature type="domain" description="Major facilitator superfamily (MFS) profile" evidence="5">
    <location>
        <begin position="8"/>
        <end position="390"/>
    </location>
</feature>
<evidence type="ECO:0000259" key="5">
    <source>
        <dbReference type="PROSITE" id="PS50850"/>
    </source>
</evidence>
<feature type="transmembrane region" description="Helical" evidence="4">
    <location>
        <begin position="6"/>
        <end position="27"/>
    </location>
</feature>
<name>A0A4Q0PGH2_9FLAO</name>
<feature type="transmembrane region" description="Helical" evidence="4">
    <location>
        <begin position="277"/>
        <end position="294"/>
    </location>
</feature>
<dbReference type="InterPro" id="IPR036259">
    <property type="entry name" value="MFS_trans_sf"/>
</dbReference>
<accession>A0A4Q0PGH2</accession>
<feature type="transmembrane region" description="Helical" evidence="4">
    <location>
        <begin position="300"/>
        <end position="324"/>
    </location>
</feature>
<dbReference type="EMBL" id="QOVK01000002">
    <property type="protein sequence ID" value="RXG25718.1"/>
    <property type="molecule type" value="Genomic_DNA"/>
</dbReference>
<gene>
    <name evidence="6" type="ORF">DSM02_885</name>
</gene>
<comment type="caution">
    <text evidence="6">The sequence shown here is derived from an EMBL/GenBank/DDBJ whole genome shotgun (WGS) entry which is preliminary data.</text>
</comment>
<dbReference type="InterPro" id="IPR011701">
    <property type="entry name" value="MFS"/>
</dbReference>
<feature type="transmembrane region" description="Helical" evidence="4">
    <location>
        <begin position="140"/>
        <end position="159"/>
    </location>
</feature>
<evidence type="ECO:0000256" key="3">
    <source>
        <dbReference type="ARBA" id="ARBA00023136"/>
    </source>
</evidence>
<evidence type="ECO:0000313" key="7">
    <source>
        <dbReference type="Proteomes" id="UP000289859"/>
    </source>
</evidence>
<dbReference type="PANTHER" id="PTHR23518">
    <property type="entry name" value="C-METHYLTRANSFERASE"/>
    <property type="match status" value="1"/>
</dbReference>
<dbReference type="OrthoDB" id="9803985at2"/>
<dbReference type="Proteomes" id="UP000289859">
    <property type="component" value="Unassembled WGS sequence"/>
</dbReference>
<dbReference type="Pfam" id="PF07690">
    <property type="entry name" value="MFS_1"/>
    <property type="match status" value="1"/>
</dbReference>
<dbReference type="SUPFAM" id="SSF103473">
    <property type="entry name" value="MFS general substrate transporter"/>
    <property type="match status" value="1"/>
</dbReference>
<evidence type="ECO:0000256" key="1">
    <source>
        <dbReference type="ARBA" id="ARBA00022692"/>
    </source>
</evidence>
<feature type="transmembrane region" description="Helical" evidence="4">
    <location>
        <begin position="368"/>
        <end position="386"/>
    </location>
</feature>
<dbReference type="AlphaFoldDB" id="A0A4Q0PGH2"/>
<evidence type="ECO:0000256" key="2">
    <source>
        <dbReference type="ARBA" id="ARBA00022989"/>
    </source>
</evidence>
<feature type="transmembrane region" description="Helical" evidence="4">
    <location>
        <begin position="165"/>
        <end position="183"/>
    </location>
</feature>
<dbReference type="GO" id="GO:0022857">
    <property type="term" value="F:transmembrane transporter activity"/>
    <property type="evidence" value="ECO:0007669"/>
    <property type="project" value="InterPro"/>
</dbReference>
<keyword evidence="1 4" id="KW-0812">Transmembrane</keyword>
<feature type="transmembrane region" description="Helical" evidence="4">
    <location>
        <begin position="78"/>
        <end position="101"/>
    </location>
</feature>
<proteinExistence type="predicted"/>
<keyword evidence="7" id="KW-1185">Reference proteome</keyword>
<dbReference type="PROSITE" id="PS50850">
    <property type="entry name" value="MFS"/>
    <property type="match status" value="1"/>
</dbReference>
<protein>
    <submittedName>
        <fullName evidence="6">MFS transporter</fullName>
    </submittedName>
</protein>
<keyword evidence="2 4" id="KW-1133">Transmembrane helix</keyword>
<feature type="transmembrane region" description="Helical" evidence="4">
    <location>
        <begin position="39"/>
        <end position="58"/>
    </location>
</feature>
<feature type="transmembrane region" description="Helical" evidence="4">
    <location>
        <begin position="248"/>
        <end position="270"/>
    </location>
</feature>
<evidence type="ECO:0000313" key="6">
    <source>
        <dbReference type="EMBL" id="RXG25718.1"/>
    </source>
</evidence>
<feature type="transmembrane region" description="Helical" evidence="4">
    <location>
        <begin position="336"/>
        <end position="362"/>
    </location>
</feature>
<reference evidence="6 7" key="1">
    <citation type="submission" date="2018-07" db="EMBL/GenBank/DDBJ databases">
        <title>Leeuwenhoekiella genomics.</title>
        <authorList>
            <person name="Tahon G."/>
            <person name="Willems A."/>
        </authorList>
    </citation>
    <scope>NUCLEOTIDE SEQUENCE [LARGE SCALE GENOMIC DNA]</scope>
    <source>
        <strain evidence="6 7">LMG 29608</strain>
    </source>
</reference>
<sequence length="397" mass="44450">MFKNITRLVWILSLVSMFADIASEMLYPIIPVYLQNIGFSIFLIGVLEGLAEATAGLSKGYFGNWSDRIGKRMPFVRVGYFLSALSKPMMAVFVYPIWIFFSRTIDRLGKGFRTAPRDALLSGEATLKTKGQVFSFHRGWDTLGAVFGPALALLFLYFYPGQLRWLFYIAFVPGIISVGITYFRKEKPLPTKKQKSSPGFFSFFKYWKIASPTYKRLIVGLITFSLFNSSDMLLLLKVNEATGSENNVLMVYIFYNLVYALAAFPLGLLADRIGIKKIFLFGLILFSGIYFGMAEAGNNTLFYVLFGIYGIYMAATEGISKAWVAGLVKNEEVGTAMGLFVALQSIALMVASAFAGLLWTFYGASATFLLTAIMSILVFLFMLFFVPKTKNKMEHPQ</sequence>
<dbReference type="InterPro" id="IPR020846">
    <property type="entry name" value="MFS_dom"/>
</dbReference>